<keyword evidence="3" id="KW-1185">Reference proteome</keyword>
<feature type="region of interest" description="Disordered" evidence="1">
    <location>
        <begin position="24"/>
        <end position="67"/>
    </location>
</feature>
<name>A0ABV5PHH2_STRCM</name>
<dbReference type="EMBL" id="JBHMCR010000013">
    <property type="protein sequence ID" value="MFB9522655.1"/>
    <property type="molecule type" value="Genomic_DNA"/>
</dbReference>
<evidence type="ECO:0000256" key="1">
    <source>
        <dbReference type="SAM" id="MobiDB-lite"/>
    </source>
</evidence>
<dbReference type="RefSeq" id="WP_380837425.1">
    <property type="nucleotide sequence ID" value="NZ_BAAAXE010000013.1"/>
</dbReference>
<comment type="caution">
    <text evidence="2">The sequence shown here is derived from an EMBL/GenBank/DDBJ whole genome shotgun (WGS) entry which is preliminary data.</text>
</comment>
<accession>A0ABV5PHH2</accession>
<dbReference type="Proteomes" id="UP001589718">
    <property type="component" value="Unassembled WGS sequence"/>
</dbReference>
<organism evidence="2 3">
    <name type="scientific">Streptomyces cremeus</name>
    <dbReference type="NCBI Taxonomy" id="66881"/>
    <lineage>
        <taxon>Bacteria</taxon>
        <taxon>Bacillati</taxon>
        <taxon>Actinomycetota</taxon>
        <taxon>Actinomycetes</taxon>
        <taxon>Kitasatosporales</taxon>
        <taxon>Streptomycetaceae</taxon>
        <taxon>Streptomyces</taxon>
    </lineage>
</organism>
<proteinExistence type="predicted"/>
<evidence type="ECO:0000313" key="3">
    <source>
        <dbReference type="Proteomes" id="UP001589718"/>
    </source>
</evidence>
<gene>
    <name evidence="2" type="ORF">ACFFTU_22180</name>
</gene>
<sequence>MAVSGTAMAGLAAVGLFGVSCSAGGTGTRDEGPARSDPVAAKVDPTPLPTTSAPAEAPPGPAARKDPVELLKDDPKVSATVKHDLKPCVKDIYPVDASYGKVTGNTSDDIIVNVMTCGDAVGIGSYVFREDNGRYTNVFVAEEPAVYASIDRGDLVVTRPEYKKGDPVAFPSGEVVVTYRWMGQKFVEHDRVENSYSKAVGNGDKQGEVQSPGLDADEQKKDATEPGRAGGTDDTPSPRS</sequence>
<reference evidence="2 3" key="1">
    <citation type="submission" date="2024-09" db="EMBL/GenBank/DDBJ databases">
        <authorList>
            <person name="Sun Q."/>
            <person name="Mori K."/>
        </authorList>
    </citation>
    <scope>NUCLEOTIDE SEQUENCE [LARGE SCALE GENOMIC DNA]</scope>
    <source>
        <strain evidence="2 3">JCM 4362</strain>
    </source>
</reference>
<feature type="region of interest" description="Disordered" evidence="1">
    <location>
        <begin position="195"/>
        <end position="240"/>
    </location>
</feature>
<evidence type="ECO:0008006" key="4">
    <source>
        <dbReference type="Google" id="ProtNLM"/>
    </source>
</evidence>
<protein>
    <recommendedName>
        <fullName evidence="4">Lipoprotein CseA</fullName>
    </recommendedName>
</protein>
<evidence type="ECO:0000313" key="2">
    <source>
        <dbReference type="EMBL" id="MFB9522655.1"/>
    </source>
</evidence>